<organism evidence="1 2">
    <name type="scientific">Micromonospora inaquosa</name>
    <dbReference type="NCBI Taxonomy" id="2203716"/>
    <lineage>
        <taxon>Bacteria</taxon>
        <taxon>Bacillati</taxon>
        <taxon>Actinomycetota</taxon>
        <taxon>Actinomycetes</taxon>
        <taxon>Micromonosporales</taxon>
        <taxon>Micromonosporaceae</taxon>
        <taxon>Micromonospora</taxon>
    </lineage>
</organism>
<dbReference type="NCBIfam" id="NF033403">
    <property type="entry name" value="linaridin_rel"/>
    <property type="match status" value="1"/>
</dbReference>
<keyword evidence="2" id="KW-1185">Reference proteome</keyword>
<gene>
    <name evidence="1" type="ORF">DLJ59_34965</name>
</gene>
<comment type="caution">
    <text evidence="1">The sequence shown here is derived from an EMBL/GenBank/DDBJ whole genome shotgun (WGS) entry which is preliminary data.</text>
</comment>
<dbReference type="OrthoDB" id="4292436at2"/>
<dbReference type="Proteomes" id="UP000282312">
    <property type="component" value="Unassembled WGS sequence"/>
</dbReference>
<dbReference type="EMBL" id="QGSZ01000392">
    <property type="protein sequence ID" value="RQW94075.1"/>
    <property type="molecule type" value="Genomic_DNA"/>
</dbReference>
<evidence type="ECO:0000313" key="2">
    <source>
        <dbReference type="Proteomes" id="UP000282312"/>
    </source>
</evidence>
<sequence>MSLVAQFANESLTDVSPGMLSETDAAARLDTPADPVMATPLIVETVFLATGMLAANIANYVDRNNY</sequence>
<name>A0A3N9W086_9ACTN</name>
<evidence type="ECO:0000313" key="1">
    <source>
        <dbReference type="EMBL" id="RQW94075.1"/>
    </source>
</evidence>
<dbReference type="AlphaFoldDB" id="A0A3N9W086"/>
<proteinExistence type="predicted"/>
<dbReference type="RefSeq" id="WP_124778370.1">
    <property type="nucleotide sequence ID" value="NZ_JBEZFR010000011.1"/>
</dbReference>
<protein>
    <submittedName>
        <fullName evidence="1">Uncharacterized protein</fullName>
    </submittedName>
</protein>
<reference evidence="1 2" key="1">
    <citation type="submission" date="2018-05" db="EMBL/GenBank/DDBJ databases">
        <title>Micromonospora from Atacama Desert.</title>
        <authorList>
            <person name="Carro L."/>
            <person name="Goodfellow M."/>
            <person name="Klenk H.-P."/>
        </authorList>
    </citation>
    <scope>NUCLEOTIDE SEQUENCE [LARGE SCALE GENOMIC DNA]</scope>
    <source>
        <strain evidence="1 2">LB39</strain>
    </source>
</reference>
<accession>A0A3N9W086</accession>